<evidence type="ECO:0000313" key="1">
    <source>
        <dbReference type="EMBL" id="AXC14415.1"/>
    </source>
</evidence>
<reference evidence="1 2" key="1">
    <citation type="journal article" date="2018" name="Front. Microbiol.">
        <title>Hydrolytic Capabilities as a Key to Environmental Success: Chitinolytic and Cellulolytic Acidobacteria From Acidic Sub-arctic Soils and Boreal Peatlands.</title>
        <authorList>
            <person name="Belova S.E."/>
            <person name="Ravin N.V."/>
            <person name="Pankratov T.A."/>
            <person name="Rakitin A.L."/>
            <person name="Ivanova A.A."/>
            <person name="Beletsky A.V."/>
            <person name="Mardanov A.V."/>
            <person name="Sinninghe Damste J.S."/>
            <person name="Dedysh S.N."/>
        </authorList>
    </citation>
    <scope>NUCLEOTIDE SEQUENCE [LARGE SCALE GENOMIC DNA]</scope>
    <source>
        <strain evidence="1 2">SBC82</strain>
    </source>
</reference>
<dbReference type="KEGG" id="abas:ACPOL_5161"/>
<dbReference type="Proteomes" id="UP000253606">
    <property type="component" value="Chromosome"/>
</dbReference>
<sequence length="68" mass="7610">MANGLPYHCFEKQAQFAPETPFTMRSFIRSQTASLAAVMLYSVFPALRREPTKMYALLGIEGYGSSKT</sequence>
<name>A0A2Z5G6X7_9BACT</name>
<dbReference type="AlphaFoldDB" id="A0A2Z5G6X7"/>
<evidence type="ECO:0000313" key="2">
    <source>
        <dbReference type="Proteomes" id="UP000253606"/>
    </source>
</evidence>
<accession>A0A2Z5G6X7</accession>
<protein>
    <submittedName>
        <fullName evidence="1">Uncharacterized protein</fullName>
    </submittedName>
</protein>
<gene>
    <name evidence="1" type="ORF">ACPOL_5161</name>
</gene>
<keyword evidence="2" id="KW-1185">Reference proteome</keyword>
<organism evidence="1 2">
    <name type="scientific">Acidisarcina polymorpha</name>
    <dbReference type="NCBI Taxonomy" id="2211140"/>
    <lineage>
        <taxon>Bacteria</taxon>
        <taxon>Pseudomonadati</taxon>
        <taxon>Acidobacteriota</taxon>
        <taxon>Terriglobia</taxon>
        <taxon>Terriglobales</taxon>
        <taxon>Acidobacteriaceae</taxon>
        <taxon>Acidisarcina</taxon>
    </lineage>
</organism>
<proteinExistence type="predicted"/>
<dbReference type="EMBL" id="CP030840">
    <property type="protein sequence ID" value="AXC14415.1"/>
    <property type="molecule type" value="Genomic_DNA"/>
</dbReference>